<dbReference type="AlphaFoldDB" id="A0A158CWC1"/>
<keyword evidence="2" id="KW-1185">Reference proteome</keyword>
<comment type="caution">
    <text evidence="1">The sequence shown here is derived from an EMBL/GenBank/DDBJ whole genome shotgun (WGS) entry which is preliminary data.</text>
</comment>
<name>A0A158CWC1_9BURK</name>
<protein>
    <submittedName>
        <fullName evidence="1">Uncharacterized protein</fullName>
    </submittedName>
</protein>
<gene>
    <name evidence="1" type="ORF">AWB78_04378</name>
</gene>
<evidence type="ECO:0000313" key="1">
    <source>
        <dbReference type="EMBL" id="SAK85887.1"/>
    </source>
</evidence>
<evidence type="ECO:0000313" key="2">
    <source>
        <dbReference type="Proteomes" id="UP000071859"/>
    </source>
</evidence>
<reference evidence="1" key="1">
    <citation type="submission" date="2016-01" db="EMBL/GenBank/DDBJ databases">
        <authorList>
            <person name="Peeters C."/>
        </authorList>
    </citation>
    <scope>NUCLEOTIDE SEQUENCE</scope>
    <source>
        <strain evidence="1">LMG 29321</strain>
    </source>
</reference>
<sequence>MLQGRIPCGVHALHRSSSPLVIVLNDRSLNQIPVPWRQGFIVVAIVLRDLTKGSFNAAPKWTSFSHRQPDARSMKMRGLALPTTNSTTSSTLRPSLSHWHASAGSVPANARPRVGHEATAVSIQAVAEPACTPRRCSHNPLHTRSRHIYSTARPEPRPEPRCMAVRPARAAAAQPQRWWLRVAV</sequence>
<proteinExistence type="predicted"/>
<dbReference type="EMBL" id="FCOX02000024">
    <property type="protein sequence ID" value="SAK85887.1"/>
    <property type="molecule type" value="Genomic_DNA"/>
</dbReference>
<accession>A0A158CWC1</accession>
<organism evidence="1 2">
    <name type="scientific">Caballeronia calidae</name>
    <dbReference type="NCBI Taxonomy" id="1777139"/>
    <lineage>
        <taxon>Bacteria</taxon>
        <taxon>Pseudomonadati</taxon>
        <taxon>Pseudomonadota</taxon>
        <taxon>Betaproteobacteria</taxon>
        <taxon>Burkholderiales</taxon>
        <taxon>Burkholderiaceae</taxon>
        <taxon>Caballeronia</taxon>
    </lineage>
</organism>
<dbReference type="Proteomes" id="UP000071859">
    <property type="component" value="Unassembled WGS sequence"/>
</dbReference>